<evidence type="ECO:0000256" key="1">
    <source>
        <dbReference type="SAM" id="MobiDB-lite"/>
    </source>
</evidence>
<gene>
    <name evidence="2" type="ORF">MMAB1_1786</name>
</gene>
<dbReference type="EMBL" id="LT158599">
    <property type="protein sequence ID" value="CVK32999.1"/>
    <property type="molecule type" value="Genomic_DNA"/>
</dbReference>
<organism evidence="2 3">
    <name type="scientific">Methanoculleus bourgensis</name>
    <dbReference type="NCBI Taxonomy" id="83986"/>
    <lineage>
        <taxon>Archaea</taxon>
        <taxon>Methanobacteriati</taxon>
        <taxon>Methanobacteriota</taxon>
        <taxon>Stenosarchaea group</taxon>
        <taxon>Methanomicrobia</taxon>
        <taxon>Methanomicrobiales</taxon>
        <taxon>Methanomicrobiaceae</taxon>
        <taxon>Methanoculleus</taxon>
    </lineage>
</organism>
<protein>
    <submittedName>
        <fullName evidence="2">Uncharacterized protein</fullName>
    </submittedName>
</protein>
<accession>A0A0X3BM65</accession>
<dbReference type="Proteomes" id="UP000069850">
    <property type="component" value="Chromosome 1"/>
</dbReference>
<evidence type="ECO:0000313" key="2">
    <source>
        <dbReference type="EMBL" id="CVK32999.1"/>
    </source>
</evidence>
<evidence type="ECO:0000313" key="3">
    <source>
        <dbReference type="Proteomes" id="UP000069850"/>
    </source>
</evidence>
<feature type="region of interest" description="Disordered" evidence="1">
    <location>
        <begin position="35"/>
        <end position="57"/>
    </location>
</feature>
<dbReference type="AlphaFoldDB" id="A0A0X3BM65"/>
<dbReference type="KEGG" id="mema:MMAB1_1786"/>
<sequence length="57" mass="6771">MMNYRHLHRPPHAEARGMARRGVAYIRYRTSRTSRTSRETLLSPYTENSRITGHTIR</sequence>
<reference evidence="2 3" key="1">
    <citation type="submission" date="2016-01" db="EMBL/GenBank/DDBJ databases">
        <authorList>
            <person name="Manzoor S."/>
        </authorList>
    </citation>
    <scope>NUCLEOTIDE SEQUENCE [LARGE SCALE GENOMIC DNA]</scope>
    <source>
        <strain evidence="2">Methanoculleus sp MAB1</strain>
    </source>
</reference>
<name>A0A0X3BM65_9EURY</name>
<proteinExistence type="predicted"/>
<feature type="compositionally biased region" description="Polar residues" evidence="1">
    <location>
        <begin position="45"/>
        <end position="57"/>
    </location>
</feature>